<dbReference type="EMBL" id="KZ826145">
    <property type="protein sequence ID" value="PYH87957.1"/>
    <property type="molecule type" value="Genomic_DNA"/>
</dbReference>
<dbReference type="InterPro" id="IPR036396">
    <property type="entry name" value="Cyt_P450_sf"/>
</dbReference>
<dbReference type="VEuPathDB" id="FungiDB:BO71DRAFT_445570"/>
<dbReference type="PANTHER" id="PTHR46300">
    <property type="entry name" value="P450, PUTATIVE (EUROFUNG)-RELATED-RELATED"/>
    <property type="match status" value="1"/>
</dbReference>
<dbReference type="GO" id="GO:0020037">
    <property type="term" value="F:heme binding"/>
    <property type="evidence" value="ECO:0007669"/>
    <property type="project" value="InterPro"/>
</dbReference>
<evidence type="ECO:0000256" key="2">
    <source>
        <dbReference type="ARBA" id="ARBA00022723"/>
    </source>
</evidence>
<accession>A0A319D057</accession>
<keyword evidence="4" id="KW-0408">Iron</keyword>
<dbReference type="InterPro" id="IPR050364">
    <property type="entry name" value="Cytochrome_P450_fung"/>
</dbReference>
<dbReference type="AlphaFoldDB" id="A0A319D057"/>
<name>A0A319D057_9EURO</name>
<keyword evidence="3" id="KW-0560">Oxidoreductase</keyword>
<evidence type="ECO:0000256" key="5">
    <source>
        <dbReference type="SAM" id="MobiDB-lite"/>
    </source>
</evidence>
<dbReference type="Pfam" id="PF00067">
    <property type="entry name" value="p450"/>
    <property type="match status" value="1"/>
</dbReference>
<sequence length="459" mass="51254">MAITPPVVAVLAIGLVTLLYLRAHHRKASVGKPLLKLPLIGDLHRSPIDKPLLNWDLWARQHGPIAVPKLFGIVPIVVLNPYEAVTEFFGRRSQWYSNRPASMSMEMITGADPGQSRFTLMHDDDDHDDDHLKLHHRILAPSLNTPSASRYQPLLELECKQLLLDLVSALQHSTTLTTDTIYPLLERTQSSIILALHYGLRIPHPDDRQPISPRLHPPAAPPPRAPLPLEALRQQTLRRAIRPLPTPLPPRQDLPELERHTKQAITASQSQSQSQSPTPIPDLDLAFSLATSIQGRMETTPRQLLWLFIAALQHPTFLPRAHALLDSVVGRTRLPRFSDRPSLARIDAITHELFRWRPRTPGSIPRRADRDDEFRGVKIPKGVTVMANAWSISRDETVFDPALGDPQDFVPEGWLRDGDGALRTGPPAAGFRPGTADLTGEEDRHGWDVYAGCMFVVGV</sequence>
<dbReference type="InterPro" id="IPR001128">
    <property type="entry name" value="Cyt_P450"/>
</dbReference>
<organism evidence="6 7">
    <name type="scientific">Aspergillus ellipticus CBS 707.79</name>
    <dbReference type="NCBI Taxonomy" id="1448320"/>
    <lineage>
        <taxon>Eukaryota</taxon>
        <taxon>Fungi</taxon>
        <taxon>Dikarya</taxon>
        <taxon>Ascomycota</taxon>
        <taxon>Pezizomycotina</taxon>
        <taxon>Eurotiomycetes</taxon>
        <taxon>Eurotiomycetidae</taxon>
        <taxon>Eurotiales</taxon>
        <taxon>Aspergillaceae</taxon>
        <taxon>Aspergillus</taxon>
        <taxon>Aspergillus subgen. Circumdati</taxon>
    </lineage>
</organism>
<feature type="region of interest" description="Disordered" evidence="5">
    <location>
        <begin position="205"/>
        <end position="226"/>
    </location>
</feature>
<evidence type="ECO:0000256" key="1">
    <source>
        <dbReference type="ARBA" id="ARBA00010617"/>
    </source>
</evidence>
<dbReference type="GO" id="GO:0004497">
    <property type="term" value="F:monooxygenase activity"/>
    <property type="evidence" value="ECO:0007669"/>
    <property type="project" value="InterPro"/>
</dbReference>
<dbReference type="OrthoDB" id="1470350at2759"/>
<feature type="compositionally biased region" description="Low complexity" evidence="5">
    <location>
        <begin position="263"/>
        <end position="277"/>
    </location>
</feature>
<dbReference type="InterPro" id="IPR002401">
    <property type="entry name" value="Cyt_P450_E_grp-I"/>
</dbReference>
<dbReference type="STRING" id="1448320.A0A319D057"/>
<gene>
    <name evidence="6" type="ORF">BO71DRAFT_445570</name>
</gene>
<dbReference type="GO" id="GO:0005506">
    <property type="term" value="F:iron ion binding"/>
    <property type="evidence" value="ECO:0007669"/>
    <property type="project" value="InterPro"/>
</dbReference>
<evidence type="ECO:0000256" key="3">
    <source>
        <dbReference type="ARBA" id="ARBA00023002"/>
    </source>
</evidence>
<feature type="region of interest" description="Disordered" evidence="5">
    <location>
        <begin position="261"/>
        <end position="280"/>
    </location>
</feature>
<reference evidence="6 7" key="1">
    <citation type="submission" date="2018-02" db="EMBL/GenBank/DDBJ databases">
        <title>The genomes of Aspergillus section Nigri reveals drivers in fungal speciation.</title>
        <authorList>
            <consortium name="DOE Joint Genome Institute"/>
            <person name="Vesth T.C."/>
            <person name="Nybo J."/>
            <person name="Theobald S."/>
            <person name="Brandl J."/>
            <person name="Frisvad J.C."/>
            <person name="Nielsen K.F."/>
            <person name="Lyhne E.K."/>
            <person name="Kogle M.E."/>
            <person name="Kuo A."/>
            <person name="Riley R."/>
            <person name="Clum A."/>
            <person name="Nolan M."/>
            <person name="Lipzen A."/>
            <person name="Salamov A."/>
            <person name="Henrissat B."/>
            <person name="Wiebenga A."/>
            <person name="De vries R.P."/>
            <person name="Grigoriev I.V."/>
            <person name="Mortensen U.H."/>
            <person name="Andersen M.R."/>
            <person name="Baker S.E."/>
        </authorList>
    </citation>
    <scope>NUCLEOTIDE SEQUENCE [LARGE SCALE GENOMIC DNA]</scope>
    <source>
        <strain evidence="6 7">CBS 707.79</strain>
    </source>
</reference>
<evidence type="ECO:0000313" key="7">
    <source>
        <dbReference type="Proteomes" id="UP000247810"/>
    </source>
</evidence>
<dbReference type="SUPFAM" id="SSF48264">
    <property type="entry name" value="Cytochrome P450"/>
    <property type="match status" value="1"/>
</dbReference>
<proteinExistence type="inferred from homology"/>
<dbReference type="GO" id="GO:0016705">
    <property type="term" value="F:oxidoreductase activity, acting on paired donors, with incorporation or reduction of molecular oxygen"/>
    <property type="evidence" value="ECO:0007669"/>
    <property type="project" value="InterPro"/>
</dbReference>
<comment type="similarity">
    <text evidence="1">Belongs to the cytochrome P450 family.</text>
</comment>
<protein>
    <submittedName>
        <fullName evidence="6">Cytochrome P450</fullName>
    </submittedName>
</protein>
<evidence type="ECO:0000256" key="4">
    <source>
        <dbReference type="ARBA" id="ARBA00023004"/>
    </source>
</evidence>
<evidence type="ECO:0000313" key="6">
    <source>
        <dbReference type="EMBL" id="PYH87957.1"/>
    </source>
</evidence>
<keyword evidence="7" id="KW-1185">Reference proteome</keyword>
<dbReference type="Gene3D" id="1.10.630.10">
    <property type="entry name" value="Cytochrome P450"/>
    <property type="match status" value="1"/>
</dbReference>
<dbReference type="PRINTS" id="PR00463">
    <property type="entry name" value="EP450I"/>
</dbReference>
<dbReference type="PANTHER" id="PTHR46300:SF9">
    <property type="entry name" value="P450, PUTATIVE-RELATED"/>
    <property type="match status" value="1"/>
</dbReference>
<feature type="compositionally biased region" description="Pro residues" evidence="5">
    <location>
        <begin position="215"/>
        <end position="226"/>
    </location>
</feature>
<dbReference type="Proteomes" id="UP000247810">
    <property type="component" value="Unassembled WGS sequence"/>
</dbReference>
<keyword evidence="2" id="KW-0479">Metal-binding</keyword>